<dbReference type="InterPro" id="IPR003542">
    <property type="entry name" value="Enbac_synth_compD-like"/>
</dbReference>
<evidence type="ECO:0000256" key="4">
    <source>
        <dbReference type="ARBA" id="ARBA00011503"/>
    </source>
</evidence>
<evidence type="ECO:0000256" key="8">
    <source>
        <dbReference type="ARBA" id="ARBA00029894"/>
    </source>
</evidence>
<dbReference type="GO" id="GO:0005886">
    <property type="term" value="C:plasma membrane"/>
    <property type="evidence" value="ECO:0007669"/>
    <property type="project" value="TreeGrafter"/>
</dbReference>
<organism evidence="16 17">
    <name type="scientific">Roseateles aquatilis</name>
    <dbReference type="NCBI Taxonomy" id="431061"/>
    <lineage>
        <taxon>Bacteria</taxon>
        <taxon>Pseudomonadati</taxon>
        <taxon>Pseudomonadota</taxon>
        <taxon>Betaproteobacteria</taxon>
        <taxon>Burkholderiales</taxon>
        <taxon>Sphaerotilaceae</taxon>
        <taxon>Roseateles</taxon>
    </lineage>
</organism>
<dbReference type="Pfam" id="PF01648">
    <property type="entry name" value="ACPS"/>
    <property type="match status" value="1"/>
</dbReference>
<feature type="binding site" evidence="12">
    <location>
        <position position="166"/>
    </location>
    <ligand>
        <name>CoA</name>
        <dbReference type="ChEBI" id="CHEBI:57287"/>
    </ligand>
</feature>
<protein>
    <recommendedName>
        <fullName evidence="5">Enterobactin synthase component D</fullName>
    </recommendedName>
    <alternativeName>
        <fullName evidence="8">4'-phosphopantetheinyl transferase EntD</fullName>
    </alternativeName>
    <alternativeName>
        <fullName evidence="9">Enterochelin synthase D</fullName>
    </alternativeName>
</protein>
<evidence type="ECO:0000313" key="16">
    <source>
        <dbReference type="EMBL" id="OWQ87474.1"/>
    </source>
</evidence>
<evidence type="ECO:0000256" key="6">
    <source>
        <dbReference type="ARBA" id="ARBA00022679"/>
    </source>
</evidence>
<comment type="catalytic activity">
    <reaction evidence="11">
        <text>apo-[peptidyl-carrier protein] + CoA = holo-[peptidyl-carrier protein] + adenosine 3',5'-bisphosphate + H(+)</text>
        <dbReference type="Rhea" id="RHEA:46228"/>
        <dbReference type="Rhea" id="RHEA-COMP:11479"/>
        <dbReference type="Rhea" id="RHEA-COMP:11480"/>
        <dbReference type="ChEBI" id="CHEBI:15378"/>
        <dbReference type="ChEBI" id="CHEBI:29999"/>
        <dbReference type="ChEBI" id="CHEBI:57287"/>
        <dbReference type="ChEBI" id="CHEBI:58343"/>
        <dbReference type="ChEBI" id="CHEBI:64479"/>
    </reaction>
</comment>
<keyword evidence="7" id="KW-0259">Enterobactin biosynthesis</keyword>
<feature type="domain" description="4'-phosphopantetheinyl transferase N-terminal" evidence="15">
    <location>
        <begin position="45"/>
        <end position="110"/>
    </location>
</feature>
<sequence length="234" mass="25315">MSTPEEASGMLAPMTTMFDRLLPTEVVVVEAESGSLWETGLLPEEVPFVKGAVAKRVREFTAGRNCAREAMRRLGLSPGPIGVGPHREPLFPAGLMGSITHTADYCAAAVTSRHDWIGIGIDAEANASLSPDVARSICGPNELKQLQDHLCPLHCPPEVVAFGLKEAFFKAVFPSCRRYLDFADARVEPASDGALRIIPVEASLGDLLRPLEVSVSFAFDTRRVYSAVLIARRN</sequence>
<comment type="catalytic activity">
    <reaction evidence="10">
        <text>apo-[aryl-carrier protein] + CoA = holo-[aryl-carrier protein] + adenosine 3',5'-bisphosphate + H(+)</text>
        <dbReference type="Rhea" id="RHEA:48404"/>
        <dbReference type="Rhea" id="RHEA-COMP:15903"/>
        <dbReference type="Rhea" id="RHEA-COMP:17557"/>
        <dbReference type="ChEBI" id="CHEBI:15378"/>
        <dbReference type="ChEBI" id="CHEBI:29999"/>
        <dbReference type="ChEBI" id="CHEBI:57287"/>
        <dbReference type="ChEBI" id="CHEBI:58343"/>
        <dbReference type="ChEBI" id="CHEBI:64479"/>
    </reaction>
</comment>
<name>A0A246J5E9_9BURK</name>
<evidence type="ECO:0000256" key="3">
    <source>
        <dbReference type="ARBA" id="ARBA00008342"/>
    </source>
</evidence>
<dbReference type="InterPro" id="IPR041354">
    <property type="entry name" value="4PPT_N"/>
</dbReference>
<comment type="pathway">
    <text evidence="2">Siderophore biosynthesis; enterobactin biosynthesis.</text>
</comment>
<dbReference type="EMBL" id="NIOF01000009">
    <property type="protein sequence ID" value="OWQ87474.1"/>
    <property type="molecule type" value="Genomic_DNA"/>
</dbReference>
<dbReference type="AlphaFoldDB" id="A0A246J5E9"/>
<evidence type="ECO:0000256" key="7">
    <source>
        <dbReference type="ARBA" id="ARBA00023191"/>
    </source>
</evidence>
<feature type="binding site" evidence="13">
    <location>
        <position position="124"/>
    </location>
    <ligand>
        <name>Mg(2+)</name>
        <dbReference type="ChEBI" id="CHEBI:18420"/>
    </ligand>
</feature>
<feature type="binding site" evidence="12">
    <location>
        <position position="170"/>
    </location>
    <ligand>
        <name>CoA</name>
        <dbReference type="ChEBI" id="CHEBI:57287"/>
    </ligand>
</feature>
<dbReference type="UniPathway" id="UPA00017"/>
<dbReference type="Pfam" id="PF17837">
    <property type="entry name" value="4PPT_N"/>
    <property type="match status" value="1"/>
</dbReference>
<reference evidence="16 17" key="1">
    <citation type="journal article" date="2008" name="Int. J. Syst. Evol. Microbiol.">
        <title>Description of Roseateles aquatilis sp. nov. and Roseateles terrae sp. nov., in the class Betaproteobacteria, and emended description of the genus Roseateles.</title>
        <authorList>
            <person name="Gomila M."/>
            <person name="Bowien B."/>
            <person name="Falsen E."/>
            <person name="Moore E.R."/>
            <person name="Lalucat J."/>
        </authorList>
    </citation>
    <scope>NUCLEOTIDE SEQUENCE [LARGE SCALE GENOMIC DNA]</scope>
    <source>
        <strain evidence="16 17">CCUG 48205</strain>
    </source>
</reference>
<comment type="function">
    <text evidence="1">Involved in the biosynthesis of the siderophore enterobactin (enterochelin), which is a macrocyclic trimeric lactone of N-(2,3-dihydroxybenzoyl)-serine. The serine trilactone serves as a scaffolding for the three catechol functionalities that provide hexadentate coordination for the tightly ligated iron(2+) atoms. Plays an essential role in the assembly of the enterobactin by catalyzing the transfer of the 4'-phosphopantetheine (Ppant) moiety from coenzyme A to the apo-domains of both EntB (ArCP domain) and EntF (PCP domain) to yield their holo-forms which make them competent for the activation of 2,3-dihydroxybenzoate (DHB) and L-serine, respectively.</text>
</comment>
<dbReference type="GO" id="GO:0009366">
    <property type="term" value="C:enterobactin synthetase complex"/>
    <property type="evidence" value="ECO:0007669"/>
    <property type="project" value="InterPro"/>
</dbReference>
<dbReference type="GO" id="GO:0000287">
    <property type="term" value="F:magnesium ion binding"/>
    <property type="evidence" value="ECO:0007669"/>
    <property type="project" value="InterPro"/>
</dbReference>
<feature type="binding site" evidence="12">
    <location>
        <position position="180"/>
    </location>
    <ligand>
        <name>CoA</name>
        <dbReference type="ChEBI" id="CHEBI:57287"/>
    </ligand>
</feature>
<dbReference type="GO" id="GO:0009239">
    <property type="term" value="P:enterobactin biosynthetic process"/>
    <property type="evidence" value="ECO:0007669"/>
    <property type="project" value="UniProtKB-UniPathway"/>
</dbReference>
<feature type="binding site" evidence="13">
    <location>
        <position position="122"/>
    </location>
    <ligand>
        <name>Mg(2+)</name>
        <dbReference type="ChEBI" id="CHEBI:18420"/>
    </ligand>
</feature>
<evidence type="ECO:0000259" key="15">
    <source>
        <dbReference type="Pfam" id="PF17837"/>
    </source>
</evidence>
<feature type="binding site" evidence="12">
    <location>
        <begin position="100"/>
        <end position="101"/>
    </location>
    <ligand>
        <name>CoA</name>
        <dbReference type="ChEBI" id="CHEBI:57287"/>
    </ligand>
</feature>
<proteinExistence type="inferred from homology"/>
<dbReference type="GO" id="GO:0008897">
    <property type="term" value="F:holo-[acyl-carrier-protein] synthase activity"/>
    <property type="evidence" value="ECO:0007669"/>
    <property type="project" value="InterPro"/>
</dbReference>
<accession>A0A246J5E9</accession>
<evidence type="ECO:0000256" key="5">
    <source>
        <dbReference type="ARBA" id="ARBA00019087"/>
    </source>
</evidence>
<keyword evidence="13" id="KW-0479">Metal-binding</keyword>
<comment type="cofactor">
    <cofactor evidence="13">
        <name>Mg(2+)</name>
        <dbReference type="ChEBI" id="CHEBI:18420"/>
    </cofactor>
</comment>
<feature type="binding site" evidence="12">
    <location>
        <position position="64"/>
    </location>
    <ligand>
        <name>CoA</name>
        <dbReference type="ChEBI" id="CHEBI:57287"/>
    </ligand>
</feature>
<dbReference type="RefSeq" id="WP_088386257.1">
    <property type="nucleotide sequence ID" value="NZ_NIOF01000009.1"/>
</dbReference>
<evidence type="ECO:0000256" key="2">
    <source>
        <dbReference type="ARBA" id="ARBA00004993"/>
    </source>
</evidence>
<dbReference type="Proteomes" id="UP000197468">
    <property type="component" value="Unassembled WGS sequence"/>
</dbReference>
<dbReference type="PANTHER" id="PTHR38096:SF1">
    <property type="entry name" value="ENTEROBACTIN SYNTHASE COMPONENT D"/>
    <property type="match status" value="1"/>
</dbReference>
<dbReference type="SUPFAM" id="SSF56214">
    <property type="entry name" value="4'-phosphopantetheinyl transferase"/>
    <property type="match status" value="1"/>
</dbReference>
<evidence type="ECO:0000256" key="13">
    <source>
        <dbReference type="PIRSR" id="PIRSR603542-2"/>
    </source>
</evidence>
<feature type="domain" description="4'-phosphopantetheinyl transferase" evidence="14">
    <location>
        <begin position="118"/>
        <end position="198"/>
    </location>
</feature>
<evidence type="ECO:0000313" key="17">
    <source>
        <dbReference type="Proteomes" id="UP000197468"/>
    </source>
</evidence>
<evidence type="ECO:0000259" key="14">
    <source>
        <dbReference type="Pfam" id="PF01648"/>
    </source>
</evidence>
<feature type="binding site" evidence="12">
    <location>
        <position position="122"/>
    </location>
    <ligand>
        <name>CoA</name>
        <dbReference type="ChEBI" id="CHEBI:57287"/>
    </ligand>
</feature>
<keyword evidence="13" id="KW-0460">Magnesium</keyword>
<comment type="subunit">
    <text evidence="4">EntB, EntD, EntE, and EntF form a multienzyme complex called enterobactin synthase.</text>
</comment>
<dbReference type="PANTHER" id="PTHR38096">
    <property type="entry name" value="ENTEROBACTIN SYNTHASE COMPONENT D"/>
    <property type="match status" value="1"/>
</dbReference>
<evidence type="ECO:0000256" key="12">
    <source>
        <dbReference type="PIRSR" id="PIRSR603542-1"/>
    </source>
</evidence>
<feature type="binding site" evidence="13">
    <location>
        <position position="123"/>
    </location>
    <ligand>
        <name>Mg(2+)</name>
        <dbReference type="ChEBI" id="CHEBI:18420"/>
    </ligand>
</feature>
<feature type="binding site" evidence="12">
    <location>
        <position position="56"/>
    </location>
    <ligand>
        <name>CoA</name>
        <dbReference type="ChEBI" id="CHEBI:57287"/>
    </ligand>
</feature>
<keyword evidence="17" id="KW-1185">Reference proteome</keyword>
<evidence type="ECO:0000256" key="10">
    <source>
        <dbReference type="ARBA" id="ARBA00049176"/>
    </source>
</evidence>
<evidence type="ECO:0000256" key="9">
    <source>
        <dbReference type="ARBA" id="ARBA00031996"/>
    </source>
</evidence>
<evidence type="ECO:0000256" key="11">
    <source>
        <dbReference type="ARBA" id="ARBA00049191"/>
    </source>
</evidence>
<comment type="similarity">
    <text evidence="3">Belongs to the P-Pant transferase superfamily. EntD family.</text>
</comment>
<keyword evidence="6" id="KW-0808">Transferase</keyword>
<dbReference type="PRINTS" id="PR01399">
    <property type="entry name" value="ENTSNTHTASED"/>
</dbReference>
<dbReference type="InterPro" id="IPR037143">
    <property type="entry name" value="4-PPantetheinyl_Trfase_dom_sf"/>
</dbReference>
<comment type="caution">
    <text evidence="16">The sequence shown here is derived from an EMBL/GenBank/DDBJ whole genome shotgun (WGS) entry which is preliminary data.</text>
</comment>
<gene>
    <name evidence="16" type="ORF">CDN99_17880</name>
</gene>
<evidence type="ECO:0000256" key="1">
    <source>
        <dbReference type="ARBA" id="ARBA00003937"/>
    </source>
</evidence>
<dbReference type="OrthoDB" id="8210607at2"/>
<dbReference type="Gene3D" id="3.90.470.20">
    <property type="entry name" value="4'-phosphopantetheinyl transferase domain"/>
    <property type="match status" value="1"/>
</dbReference>
<dbReference type="InterPro" id="IPR008278">
    <property type="entry name" value="4-PPantetheinyl_Trfase_dom"/>
</dbReference>